<evidence type="ECO:0000256" key="4">
    <source>
        <dbReference type="ARBA" id="ARBA00022927"/>
    </source>
</evidence>
<evidence type="ECO:0000256" key="1">
    <source>
        <dbReference type="ARBA" id="ARBA00010394"/>
    </source>
</evidence>
<feature type="region of interest" description="Disordered" evidence="6">
    <location>
        <begin position="1"/>
        <end position="71"/>
    </location>
</feature>
<feature type="compositionally biased region" description="Low complexity" evidence="6">
    <location>
        <begin position="56"/>
        <end position="71"/>
    </location>
</feature>
<dbReference type="EMBL" id="BSYO01000001">
    <property type="protein sequence ID" value="GMG98654.1"/>
    <property type="molecule type" value="Genomic_DNA"/>
</dbReference>
<evidence type="ECO:0000256" key="3">
    <source>
        <dbReference type="ARBA" id="ARBA00022737"/>
    </source>
</evidence>
<reference evidence="8" key="1">
    <citation type="submission" date="2023-05" db="EMBL/GenBank/DDBJ databases">
        <title>Nepenthes gracilis genome sequencing.</title>
        <authorList>
            <person name="Fukushima K."/>
        </authorList>
    </citation>
    <scope>NUCLEOTIDE SEQUENCE</scope>
    <source>
        <strain evidence="8">SING2019-196</strain>
    </source>
</reference>
<dbReference type="Gene3D" id="1.20.5.690">
    <property type="entry name" value="Importin-alpha, importin-beta-binding domain"/>
    <property type="match status" value="1"/>
</dbReference>
<comment type="similarity">
    <text evidence="1">Belongs to the importin alpha family.</text>
</comment>
<dbReference type="InterPro" id="IPR002652">
    <property type="entry name" value="Importin-a_IBB"/>
</dbReference>
<name>A0AAD3RWU3_NEPGR</name>
<feature type="compositionally biased region" description="Basic and acidic residues" evidence="6">
    <location>
        <begin position="23"/>
        <end position="46"/>
    </location>
</feature>
<dbReference type="GO" id="GO:0006606">
    <property type="term" value="P:protein import into nucleus"/>
    <property type="evidence" value="ECO:0007669"/>
    <property type="project" value="InterPro"/>
</dbReference>
<dbReference type="GO" id="GO:0061608">
    <property type="term" value="F:nuclear import signal receptor activity"/>
    <property type="evidence" value="ECO:0007669"/>
    <property type="project" value="InterPro"/>
</dbReference>
<gene>
    <name evidence="8" type="ORF">Nepgr_000494</name>
</gene>
<evidence type="ECO:0000256" key="5">
    <source>
        <dbReference type="PROSITE-ProRule" id="PRU00561"/>
    </source>
</evidence>
<keyword evidence="2 5" id="KW-0813">Transport</keyword>
<proteinExistence type="inferred from homology"/>
<sequence length="71" mass="8480">MSLRPSPRTEVRRSHYKVAVNAEEGRRRRKDNMVEIRKNRREESLQKKHREGFRTPSNSPLLLPPLSSTRR</sequence>
<dbReference type="Pfam" id="PF01749">
    <property type="entry name" value="IBB"/>
    <property type="match status" value="1"/>
</dbReference>
<feature type="domain" description="IBB" evidence="7">
    <location>
        <begin position="1"/>
        <end position="59"/>
    </location>
</feature>
<dbReference type="PROSITE" id="PS51214">
    <property type="entry name" value="IBB"/>
    <property type="match status" value="1"/>
</dbReference>
<evidence type="ECO:0000259" key="7">
    <source>
        <dbReference type="PROSITE" id="PS51214"/>
    </source>
</evidence>
<dbReference type="FunFam" id="1.20.5.690:FF:000002">
    <property type="entry name" value="Importin subunit alpha"/>
    <property type="match status" value="1"/>
</dbReference>
<evidence type="ECO:0000256" key="2">
    <source>
        <dbReference type="ARBA" id="ARBA00022448"/>
    </source>
</evidence>
<keyword evidence="9" id="KW-1185">Reference proteome</keyword>
<dbReference type="InterPro" id="IPR036975">
    <property type="entry name" value="Importin-a_IBB_sf"/>
</dbReference>
<evidence type="ECO:0000313" key="8">
    <source>
        <dbReference type="EMBL" id="GMG98654.1"/>
    </source>
</evidence>
<keyword evidence="3" id="KW-0677">Repeat</keyword>
<dbReference type="Proteomes" id="UP001279734">
    <property type="component" value="Unassembled WGS sequence"/>
</dbReference>
<evidence type="ECO:0000256" key="6">
    <source>
        <dbReference type="SAM" id="MobiDB-lite"/>
    </source>
</evidence>
<keyword evidence="4" id="KW-0653">Protein transport</keyword>
<comment type="caution">
    <text evidence="8">The sequence shown here is derived from an EMBL/GenBank/DDBJ whole genome shotgun (WGS) entry which is preliminary data.</text>
</comment>
<dbReference type="AlphaFoldDB" id="A0AAD3RWU3"/>
<accession>A0AAD3RWU3</accession>
<protein>
    <recommendedName>
        <fullName evidence="7">IBB domain-containing protein</fullName>
    </recommendedName>
</protein>
<organism evidence="8 9">
    <name type="scientific">Nepenthes gracilis</name>
    <name type="common">Slender pitcher plant</name>
    <dbReference type="NCBI Taxonomy" id="150966"/>
    <lineage>
        <taxon>Eukaryota</taxon>
        <taxon>Viridiplantae</taxon>
        <taxon>Streptophyta</taxon>
        <taxon>Embryophyta</taxon>
        <taxon>Tracheophyta</taxon>
        <taxon>Spermatophyta</taxon>
        <taxon>Magnoliopsida</taxon>
        <taxon>eudicotyledons</taxon>
        <taxon>Gunneridae</taxon>
        <taxon>Pentapetalae</taxon>
        <taxon>Caryophyllales</taxon>
        <taxon>Nepenthaceae</taxon>
        <taxon>Nepenthes</taxon>
    </lineage>
</organism>
<evidence type="ECO:0000313" key="9">
    <source>
        <dbReference type="Proteomes" id="UP001279734"/>
    </source>
</evidence>